<reference evidence="2 3" key="1">
    <citation type="journal article" date="2013" name="Genome Announc.">
        <title>Genome Sequence of Thalassolituus oleivorans MIL-1 (DSM 14913T).</title>
        <authorList>
            <person name="Golyshin P.N."/>
            <person name="Werner J."/>
            <person name="Chernikova T.N."/>
            <person name="Tran H."/>
            <person name="Ferrer M."/>
            <person name="Yakimov M.M."/>
            <person name="Teeling H."/>
            <person name="Golyshina O.V."/>
        </authorList>
    </citation>
    <scope>NUCLEOTIDE SEQUENCE [LARGE SCALE GENOMIC DNA]</scope>
    <source>
        <strain evidence="2 3">MIL-1</strain>
    </source>
</reference>
<accession>M5DMH3</accession>
<feature type="compositionally biased region" description="Polar residues" evidence="1">
    <location>
        <begin position="1"/>
        <end position="15"/>
    </location>
</feature>
<feature type="region of interest" description="Disordered" evidence="1">
    <location>
        <begin position="118"/>
        <end position="137"/>
    </location>
</feature>
<dbReference type="Pfam" id="PF12118">
    <property type="entry name" value="SprA-related"/>
    <property type="match status" value="1"/>
</dbReference>
<dbReference type="EMBL" id="HF680312">
    <property type="protein sequence ID" value="CCU71080.1"/>
    <property type="molecule type" value="Genomic_DNA"/>
</dbReference>
<dbReference type="eggNOG" id="COG3064">
    <property type="taxonomic scope" value="Bacteria"/>
</dbReference>
<dbReference type="AlphaFoldDB" id="M5DMH3"/>
<feature type="region of interest" description="Disordered" evidence="1">
    <location>
        <begin position="1"/>
        <end position="45"/>
    </location>
</feature>
<protein>
    <recommendedName>
        <fullName evidence="4">SrpA-related protein</fullName>
    </recommendedName>
</protein>
<dbReference type="Proteomes" id="UP000011866">
    <property type="component" value="Chromosome"/>
</dbReference>
<keyword evidence="3" id="KW-1185">Reference proteome</keyword>
<feature type="region of interest" description="Disordered" evidence="1">
    <location>
        <begin position="66"/>
        <end position="109"/>
    </location>
</feature>
<feature type="compositionally biased region" description="Low complexity" evidence="1">
    <location>
        <begin position="89"/>
        <end position="101"/>
    </location>
</feature>
<feature type="compositionally biased region" description="Polar residues" evidence="1">
    <location>
        <begin position="209"/>
        <end position="220"/>
    </location>
</feature>
<dbReference type="InterPro" id="IPR021973">
    <property type="entry name" value="SprA-related"/>
</dbReference>
<dbReference type="STRING" id="187493.CN03_14880"/>
<dbReference type="KEGG" id="tol:TOL_0642"/>
<evidence type="ECO:0000256" key="1">
    <source>
        <dbReference type="SAM" id="MobiDB-lite"/>
    </source>
</evidence>
<feature type="compositionally biased region" description="Basic and acidic residues" evidence="1">
    <location>
        <begin position="233"/>
        <end position="257"/>
    </location>
</feature>
<dbReference type="PATRIC" id="fig|1298593.3.peg.614"/>
<evidence type="ECO:0008006" key="4">
    <source>
        <dbReference type="Google" id="ProtNLM"/>
    </source>
</evidence>
<organism evidence="2 3">
    <name type="scientific">Thalassolituus oleivorans MIL-1</name>
    <dbReference type="NCBI Taxonomy" id="1298593"/>
    <lineage>
        <taxon>Bacteria</taxon>
        <taxon>Pseudomonadati</taxon>
        <taxon>Pseudomonadota</taxon>
        <taxon>Gammaproteobacteria</taxon>
        <taxon>Oceanospirillales</taxon>
        <taxon>Oceanospirillaceae</taxon>
        <taxon>Thalassolituus</taxon>
    </lineage>
</organism>
<name>M5DMH3_9GAMM</name>
<dbReference type="HOGENOM" id="CLU_943127_0_0_6"/>
<evidence type="ECO:0000313" key="3">
    <source>
        <dbReference type="Proteomes" id="UP000011866"/>
    </source>
</evidence>
<dbReference type="RefSeq" id="WP_015485817.1">
    <property type="nucleotide sequence ID" value="NC_020888.1"/>
</dbReference>
<feature type="region of interest" description="Disordered" evidence="1">
    <location>
        <begin position="182"/>
        <end position="257"/>
    </location>
</feature>
<proteinExistence type="predicted"/>
<evidence type="ECO:0000313" key="2">
    <source>
        <dbReference type="EMBL" id="CCU71080.1"/>
    </source>
</evidence>
<dbReference type="GeneID" id="79178436"/>
<gene>
    <name evidence="2" type="ORF">TOL_0642</name>
</gene>
<sequence length="295" mass="31307">MQISVGAPGSSTPSGSLVGAASYSIDPSLRPSLTGKPATNESLYSPDIVEIGSVASAEEGAFVFGKRKESDTYSLTPKPKSVDSEDASAEASSDTSAQTSADEAKLAELNQLRQRDLEVRSHEQAHASVGGELAGSASFTFEQGPDGARYAVAGEVSIDVSQVSGNPEATLAKMQQVRRAALAPAEPSAQDRRVAAMASQRMAEARSELVQQQQDLLNLENSKKSDQQTSLDAELKAAKKTQKEAEEGGNDEQERISAAERFAEFNVKLRRINETLLRITQPPVVQAGSLLDDEA</sequence>